<keyword evidence="2" id="KW-1185">Reference proteome</keyword>
<organism evidence="1 2">
    <name type="scientific">Vigna unguiculata</name>
    <name type="common">Cowpea</name>
    <dbReference type="NCBI Taxonomy" id="3917"/>
    <lineage>
        <taxon>Eukaryota</taxon>
        <taxon>Viridiplantae</taxon>
        <taxon>Streptophyta</taxon>
        <taxon>Embryophyta</taxon>
        <taxon>Tracheophyta</taxon>
        <taxon>Spermatophyta</taxon>
        <taxon>Magnoliopsida</taxon>
        <taxon>eudicotyledons</taxon>
        <taxon>Gunneridae</taxon>
        <taxon>Pentapetalae</taxon>
        <taxon>rosids</taxon>
        <taxon>fabids</taxon>
        <taxon>Fabales</taxon>
        <taxon>Fabaceae</taxon>
        <taxon>Papilionoideae</taxon>
        <taxon>50 kb inversion clade</taxon>
        <taxon>NPAAA clade</taxon>
        <taxon>indigoferoid/millettioid clade</taxon>
        <taxon>Phaseoleae</taxon>
        <taxon>Vigna</taxon>
    </lineage>
</organism>
<proteinExistence type="predicted"/>
<evidence type="ECO:0000313" key="2">
    <source>
        <dbReference type="Proteomes" id="UP000501690"/>
    </source>
</evidence>
<accession>A0A4D6M153</accession>
<reference evidence="1 2" key="1">
    <citation type="submission" date="2019-04" db="EMBL/GenBank/DDBJ databases">
        <title>An improved genome assembly and genetic linkage map for asparagus bean, Vigna unguiculata ssp. sesquipedialis.</title>
        <authorList>
            <person name="Xia Q."/>
            <person name="Zhang R."/>
            <person name="Dong Y."/>
        </authorList>
    </citation>
    <scope>NUCLEOTIDE SEQUENCE [LARGE SCALE GENOMIC DNA]</scope>
    <source>
        <tissue evidence="1">Leaf</tissue>
    </source>
</reference>
<dbReference type="AlphaFoldDB" id="A0A4D6M153"/>
<evidence type="ECO:0000313" key="1">
    <source>
        <dbReference type="EMBL" id="QCD93794.1"/>
    </source>
</evidence>
<protein>
    <submittedName>
        <fullName evidence="1">Uncharacterized protein</fullName>
    </submittedName>
</protein>
<sequence length="55" mass="5773">MEVDHIVRTMVEFGSKALVLGRRVGSLYRREVKEAGELQGGGEGGVGEGEGRVGG</sequence>
<name>A0A4D6M153_VIGUN</name>
<dbReference type="Proteomes" id="UP000501690">
    <property type="component" value="Linkage Group LG5"/>
</dbReference>
<gene>
    <name evidence="1" type="ORF">DEO72_LG5g1870</name>
</gene>
<dbReference type="EMBL" id="CP039349">
    <property type="protein sequence ID" value="QCD93794.1"/>
    <property type="molecule type" value="Genomic_DNA"/>
</dbReference>